<accession>A0ACB9R1K4</accession>
<protein>
    <submittedName>
        <fullName evidence="1">Uncharacterized protein</fullName>
    </submittedName>
</protein>
<gene>
    <name evidence="1" type="ORF">MLD38_010418</name>
</gene>
<proteinExistence type="predicted"/>
<name>A0ACB9R1K4_9MYRT</name>
<dbReference type="Proteomes" id="UP001057402">
    <property type="component" value="Chromosome 4"/>
</dbReference>
<evidence type="ECO:0000313" key="2">
    <source>
        <dbReference type="Proteomes" id="UP001057402"/>
    </source>
</evidence>
<reference evidence="2" key="1">
    <citation type="journal article" date="2023" name="Front. Plant Sci.">
        <title>Chromosomal-level genome assembly of Melastoma candidum provides insights into trichome evolution.</title>
        <authorList>
            <person name="Zhong Y."/>
            <person name="Wu W."/>
            <person name="Sun C."/>
            <person name="Zou P."/>
            <person name="Liu Y."/>
            <person name="Dai S."/>
            <person name="Zhou R."/>
        </authorList>
    </citation>
    <scope>NUCLEOTIDE SEQUENCE [LARGE SCALE GENOMIC DNA]</scope>
</reference>
<sequence length="163" mass="18542">MRILYNGPLYHLVRGACFRIPLDLSDSSWMVVLKSLSGRGFAKRAQSGSIRSIGDLRCFDSFGTMSQQIPTVNYYQLYFLMQAMEVHSQMWFRVRRMSLRIQALHKYQLHLTVHSRLTFTMLHVLSLASGADIPSSGFFCEKIEFLGGLVEGVVPVMDGHKCC</sequence>
<organism evidence="1 2">
    <name type="scientific">Melastoma candidum</name>
    <dbReference type="NCBI Taxonomy" id="119954"/>
    <lineage>
        <taxon>Eukaryota</taxon>
        <taxon>Viridiplantae</taxon>
        <taxon>Streptophyta</taxon>
        <taxon>Embryophyta</taxon>
        <taxon>Tracheophyta</taxon>
        <taxon>Spermatophyta</taxon>
        <taxon>Magnoliopsida</taxon>
        <taxon>eudicotyledons</taxon>
        <taxon>Gunneridae</taxon>
        <taxon>Pentapetalae</taxon>
        <taxon>rosids</taxon>
        <taxon>malvids</taxon>
        <taxon>Myrtales</taxon>
        <taxon>Melastomataceae</taxon>
        <taxon>Melastomatoideae</taxon>
        <taxon>Melastomateae</taxon>
        <taxon>Melastoma</taxon>
    </lineage>
</organism>
<keyword evidence="2" id="KW-1185">Reference proteome</keyword>
<comment type="caution">
    <text evidence="1">The sequence shown here is derived from an EMBL/GenBank/DDBJ whole genome shotgun (WGS) entry which is preliminary data.</text>
</comment>
<evidence type="ECO:0000313" key="1">
    <source>
        <dbReference type="EMBL" id="KAI4372146.1"/>
    </source>
</evidence>
<dbReference type="EMBL" id="CM042883">
    <property type="protein sequence ID" value="KAI4372146.1"/>
    <property type="molecule type" value="Genomic_DNA"/>
</dbReference>